<dbReference type="CDD" id="cd05403">
    <property type="entry name" value="NT_KNTase_like"/>
    <property type="match status" value="1"/>
</dbReference>
<dbReference type="EMBL" id="CP061799">
    <property type="protein sequence ID" value="QTA79477.1"/>
    <property type="molecule type" value="Genomic_DNA"/>
</dbReference>
<gene>
    <name evidence="2" type="ORF">dnl_17480</name>
</gene>
<protein>
    <submittedName>
        <fullName evidence="2">Nucleotidyltransferase domain-containing protein</fullName>
    </submittedName>
</protein>
<dbReference type="NCBIfam" id="NF047752">
    <property type="entry name" value="MntA_antitoxin"/>
    <property type="match status" value="1"/>
</dbReference>
<organism evidence="2 3">
    <name type="scientific">Desulfonema limicola</name>
    <dbReference type="NCBI Taxonomy" id="45656"/>
    <lineage>
        <taxon>Bacteria</taxon>
        <taxon>Pseudomonadati</taxon>
        <taxon>Thermodesulfobacteriota</taxon>
        <taxon>Desulfobacteria</taxon>
        <taxon>Desulfobacterales</taxon>
        <taxon>Desulfococcaceae</taxon>
        <taxon>Desulfonema</taxon>
    </lineage>
</organism>
<sequence length="138" mass="16100">MLFKFTPPDLKLLTDIFRRYKDIKAVYLFGSAASGKTHQESDLDLAVVPSSKEIRKQKLDILSDLARQGFCNVDLVILDKPDIVLLYEAVRQNFLVYQTQDFDRGEMYSRVVRQYLDFLPFLEVQRKAYKKRILSGKS</sequence>
<name>A0A975B662_9BACT</name>
<dbReference type="RefSeq" id="WP_207691227.1">
    <property type="nucleotide sequence ID" value="NZ_CP061799.1"/>
</dbReference>
<dbReference type="InterPro" id="IPR052930">
    <property type="entry name" value="TA_antitoxin_MntA"/>
</dbReference>
<feature type="domain" description="Polymerase beta nucleotidyltransferase" evidence="1">
    <location>
        <begin position="13"/>
        <end position="100"/>
    </location>
</feature>
<dbReference type="InterPro" id="IPR043519">
    <property type="entry name" value="NT_sf"/>
</dbReference>
<dbReference type="PANTHER" id="PTHR43852:SF3">
    <property type="entry name" value="NUCLEOTIDYLTRANSFERASE"/>
    <property type="match status" value="1"/>
</dbReference>
<dbReference type="InterPro" id="IPR041633">
    <property type="entry name" value="Polbeta"/>
</dbReference>
<dbReference type="AlphaFoldDB" id="A0A975B662"/>
<evidence type="ECO:0000259" key="1">
    <source>
        <dbReference type="Pfam" id="PF18765"/>
    </source>
</evidence>
<dbReference type="SUPFAM" id="SSF81301">
    <property type="entry name" value="Nucleotidyltransferase"/>
    <property type="match status" value="1"/>
</dbReference>
<dbReference type="PANTHER" id="PTHR43852">
    <property type="entry name" value="NUCLEOTIDYLTRANSFERASE"/>
    <property type="match status" value="1"/>
</dbReference>
<keyword evidence="3" id="KW-1185">Reference proteome</keyword>
<reference evidence="2" key="1">
    <citation type="journal article" date="2021" name="Microb. Physiol.">
        <title>Proteogenomic Insights into the Physiology of Marine, Sulfate-Reducing, Filamentous Desulfonema limicola and Desulfonema magnum.</title>
        <authorList>
            <person name="Schnaars V."/>
            <person name="Wohlbrand L."/>
            <person name="Scheve S."/>
            <person name="Hinrichs C."/>
            <person name="Reinhardt R."/>
            <person name="Rabus R."/>
        </authorList>
    </citation>
    <scope>NUCLEOTIDE SEQUENCE</scope>
    <source>
        <strain evidence="2">5ac10</strain>
    </source>
</reference>
<accession>A0A975B662</accession>
<dbReference type="Gene3D" id="3.30.460.10">
    <property type="entry name" value="Beta Polymerase, domain 2"/>
    <property type="match status" value="1"/>
</dbReference>
<evidence type="ECO:0000313" key="3">
    <source>
        <dbReference type="Proteomes" id="UP000663720"/>
    </source>
</evidence>
<dbReference type="Pfam" id="PF18765">
    <property type="entry name" value="Polbeta"/>
    <property type="match status" value="1"/>
</dbReference>
<evidence type="ECO:0000313" key="2">
    <source>
        <dbReference type="EMBL" id="QTA79477.1"/>
    </source>
</evidence>
<proteinExistence type="predicted"/>
<dbReference type="Proteomes" id="UP000663720">
    <property type="component" value="Chromosome"/>
</dbReference>
<dbReference type="KEGG" id="dli:dnl_17480"/>